<dbReference type="Gene3D" id="3.40.50.300">
    <property type="entry name" value="P-loop containing nucleotide triphosphate hydrolases"/>
    <property type="match status" value="1"/>
</dbReference>
<dbReference type="PANTHER" id="PTHR45138">
    <property type="entry name" value="REGULATORY COMPONENTS OF SENSORY TRANSDUCTION SYSTEM"/>
    <property type="match status" value="1"/>
</dbReference>
<dbReference type="OrthoDB" id="502668at2"/>
<reference evidence="2 3" key="1">
    <citation type="submission" date="2015-06" db="EMBL/GenBank/DDBJ databases">
        <title>Draft genome assembly of filamentous brackish cyanobacterium Limnoraphis robusta strain CS-951.</title>
        <authorList>
            <person name="Willis A."/>
            <person name="Parks M."/>
            <person name="Burford M.A."/>
        </authorList>
    </citation>
    <scope>NUCLEOTIDE SEQUENCE [LARGE SCALE GENOMIC DNA]</scope>
    <source>
        <strain evidence="2 3">CS-951</strain>
    </source>
</reference>
<dbReference type="SMART" id="SM00267">
    <property type="entry name" value="GGDEF"/>
    <property type="match status" value="1"/>
</dbReference>
<dbReference type="InterPro" id="IPR029787">
    <property type="entry name" value="Nucleotide_cyclase"/>
</dbReference>
<dbReference type="Gene3D" id="3.30.70.270">
    <property type="match status" value="1"/>
</dbReference>
<dbReference type="EMBL" id="LATL02000016">
    <property type="protein sequence ID" value="KKD35623.2"/>
    <property type="molecule type" value="Genomic_DNA"/>
</dbReference>
<comment type="caution">
    <text evidence="2">The sequence shown here is derived from an EMBL/GenBank/DDBJ whole genome shotgun (WGS) entry which is preliminary data.</text>
</comment>
<evidence type="ECO:0000259" key="1">
    <source>
        <dbReference type="PROSITE" id="PS50887"/>
    </source>
</evidence>
<protein>
    <recommendedName>
        <fullName evidence="1">GGDEF domain-containing protein</fullName>
    </recommendedName>
</protein>
<dbReference type="SUPFAM" id="SSF52540">
    <property type="entry name" value="P-loop containing nucleoside triphosphate hydrolases"/>
    <property type="match status" value="1"/>
</dbReference>
<name>A0A0F5YA46_9CYAN</name>
<dbReference type="RefSeq" id="WP_049557565.1">
    <property type="nucleotide sequence ID" value="NZ_LATL02000016.1"/>
</dbReference>
<accession>A0A0F5YA46</accession>
<dbReference type="Pfam" id="PF14516">
    <property type="entry name" value="AAA_35"/>
    <property type="match status" value="2"/>
</dbReference>
<dbReference type="PROSITE" id="PS50887">
    <property type="entry name" value="GGDEF"/>
    <property type="match status" value="1"/>
</dbReference>
<evidence type="ECO:0000313" key="3">
    <source>
        <dbReference type="Proteomes" id="UP000033607"/>
    </source>
</evidence>
<dbReference type="PANTHER" id="PTHR45138:SF9">
    <property type="entry name" value="DIGUANYLATE CYCLASE DGCM-RELATED"/>
    <property type="match status" value="1"/>
</dbReference>
<dbReference type="Pfam" id="PF26355">
    <property type="entry name" value="HTH_VMAP-M9"/>
    <property type="match status" value="1"/>
</dbReference>
<dbReference type="GO" id="GO:0052621">
    <property type="term" value="F:diguanylate cyclase activity"/>
    <property type="evidence" value="ECO:0007669"/>
    <property type="project" value="TreeGrafter"/>
</dbReference>
<dbReference type="InterPro" id="IPR027417">
    <property type="entry name" value="P-loop_NTPase"/>
</dbReference>
<dbReference type="PATRIC" id="fig|1637645.4.peg.314"/>
<organism evidence="2 3">
    <name type="scientific">Limnoraphis robusta CS-951</name>
    <dbReference type="NCBI Taxonomy" id="1637645"/>
    <lineage>
        <taxon>Bacteria</taxon>
        <taxon>Bacillati</taxon>
        <taxon>Cyanobacteriota</taxon>
        <taxon>Cyanophyceae</taxon>
        <taxon>Oscillatoriophycideae</taxon>
        <taxon>Oscillatoriales</taxon>
        <taxon>Sirenicapillariaceae</taxon>
        <taxon>Limnoraphis</taxon>
    </lineage>
</organism>
<dbReference type="InterPro" id="IPR050469">
    <property type="entry name" value="Diguanylate_Cyclase"/>
</dbReference>
<sequence length="680" mass="78077">MTIDEVIQVLNATLSESLTSLQELILRQAWEGKTYTVIAKDAFYGAERIRKVAARLWLLLSETWGEPINKTSFRQILESRSLTLAQQQLLQNPSDFSVTNIVEFPNRPLLHNSSFYIPRPPIEELAYGEMTQPGSLIRIRAPHKMGKSSLIFYLLAQAEVENYQSVIIDFQQADRVIFSDLNKFLRWLSMNVTRELNLESRIDEYWDEEMGSKVSCTSYFQGYILTQIQSPIVLAFTEVDRLFEFPEIAGEFFPLLRFWHEQARKVNIWQKLRLIVTYSTEISLPLKLHQSPFNVGLPLTLPPFTPQQVQQLAEQYELTWMGNTQIEQLMNMVGGHPYLIQLAFYHLTFPEHPLNQRSTWQSADPMSENETSDHPQNRLQKLLEQASTEAGIYNDYLRRLLAIIQAEPQLKAALQKIVASEIGVTIESILAHQLESLGLVNLEGDRVQICCALYRLYLTKQLLPTYGETPLSNFIPPADISKIEESSDSEQLKKENLELQQLCNLDELTQLANQRYFNSYLQMEWQRASREQTNLSFILCDIDYFKIYNTIYGYSAGDDCLRQIARAIRESVNRPDDVVARYGGEEFSILLPRTDLSGAVCVAERIREKVKSLAIEIKSQKFGGFPEEFVTVSLGVSNTIPNAEENYRAIVQATERALYQSKRKGRNRVTVSQFQASTVS</sequence>
<dbReference type="Proteomes" id="UP000033607">
    <property type="component" value="Unassembled WGS sequence"/>
</dbReference>
<gene>
    <name evidence="2" type="ORF">WN50_24280</name>
</gene>
<evidence type="ECO:0000313" key="2">
    <source>
        <dbReference type="EMBL" id="KKD35623.2"/>
    </source>
</evidence>
<dbReference type="InterPro" id="IPR043128">
    <property type="entry name" value="Rev_trsase/Diguanyl_cyclase"/>
</dbReference>
<dbReference type="AlphaFoldDB" id="A0A0F5YA46"/>
<dbReference type="GO" id="GO:0043709">
    <property type="term" value="P:cell adhesion involved in single-species biofilm formation"/>
    <property type="evidence" value="ECO:0007669"/>
    <property type="project" value="TreeGrafter"/>
</dbReference>
<dbReference type="InterPro" id="IPR058651">
    <property type="entry name" value="HTH_VMAP-M9"/>
</dbReference>
<dbReference type="SUPFAM" id="SSF55073">
    <property type="entry name" value="Nucleotide cyclase"/>
    <property type="match status" value="1"/>
</dbReference>
<proteinExistence type="predicted"/>
<dbReference type="InterPro" id="IPR000160">
    <property type="entry name" value="GGDEF_dom"/>
</dbReference>
<dbReference type="GO" id="GO:0005886">
    <property type="term" value="C:plasma membrane"/>
    <property type="evidence" value="ECO:0007669"/>
    <property type="project" value="TreeGrafter"/>
</dbReference>
<dbReference type="FunFam" id="3.30.70.270:FF:000001">
    <property type="entry name" value="Diguanylate cyclase domain protein"/>
    <property type="match status" value="1"/>
</dbReference>
<dbReference type="CDD" id="cd01949">
    <property type="entry name" value="GGDEF"/>
    <property type="match status" value="1"/>
</dbReference>
<feature type="domain" description="GGDEF" evidence="1">
    <location>
        <begin position="533"/>
        <end position="674"/>
    </location>
</feature>
<dbReference type="Pfam" id="PF00990">
    <property type="entry name" value="GGDEF"/>
    <property type="match status" value="1"/>
</dbReference>
<dbReference type="NCBIfam" id="TIGR00254">
    <property type="entry name" value="GGDEF"/>
    <property type="match status" value="1"/>
</dbReference>
<dbReference type="GO" id="GO:1902201">
    <property type="term" value="P:negative regulation of bacterial-type flagellum-dependent cell motility"/>
    <property type="evidence" value="ECO:0007669"/>
    <property type="project" value="TreeGrafter"/>
</dbReference>